<dbReference type="PROSITE" id="PS50885">
    <property type="entry name" value="HAMP"/>
    <property type="match status" value="1"/>
</dbReference>
<organism evidence="4 5">
    <name type="scientific">Pseudogulbenkiania subflava DSM 22618</name>
    <dbReference type="NCBI Taxonomy" id="1123014"/>
    <lineage>
        <taxon>Bacteria</taxon>
        <taxon>Pseudomonadati</taxon>
        <taxon>Pseudomonadota</taxon>
        <taxon>Betaproteobacteria</taxon>
        <taxon>Neisseriales</taxon>
        <taxon>Chromobacteriaceae</taxon>
        <taxon>Pseudogulbenkiania</taxon>
    </lineage>
</organism>
<dbReference type="GO" id="GO:0016791">
    <property type="term" value="F:phosphatase activity"/>
    <property type="evidence" value="ECO:0007669"/>
    <property type="project" value="TreeGrafter"/>
</dbReference>
<dbReference type="Gene3D" id="6.10.340.10">
    <property type="match status" value="1"/>
</dbReference>
<reference evidence="5" key="1">
    <citation type="submission" date="2017-04" db="EMBL/GenBank/DDBJ databases">
        <authorList>
            <person name="Varghese N."/>
            <person name="Submissions S."/>
        </authorList>
    </citation>
    <scope>NUCLEOTIDE SEQUENCE [LARGE SCALE GENOMIC DNA]</scope>
    <source>
        <strain evidence="5">DSM 22618</strain>
    </source>
</reference>
<dbReference type="InterPro" id="IPR001932">
    <property type="entry name" value="PPM-type_phosphatase-like_dom"/>
</dbReference>
<dbReference type="PANTHER" id="PTHR43156:SF9">
    <property type="entry name" value="HAMP DOMAIN-CONTAINING PROTEIN"/>
    <property type="match status" value="1"/>
</dbReference>
<dbReference type="EMBL" id="FXAG01000001">
    <property type="protein sequence ID" value="SME93804.1"/>
    <property type="molecule type" value="Genomic_DNA"/>
</dbReference>
<dbReference type="SUPFAM" id="SSF158472">
    <property type="entry name" value="HAMP domain-like"/>
    <property type="match status" value="1"/>
</dbReference>
<dbReference type="SMART" id="SM00304">
    <property type="entry name" value="HAMP"/>
    <property type="match status" value="1"/>
</dbReference>
<dbReference type="CDD" id="cd06225">
    <property type="entry name" value="HAMP"/>
    <property type="match status" value="1"/>
</dbReference>
<keyword evidence="5" id="KW-1185">Reference proteome</keyword>
<feature type="domain" description="HAMP" evidence="3">
    <location>
        <begin position="332"/>
        <end position="384"/>
    </location>
</feature>
<dbReference type="GO" id="GO:0007165">
    <property type="term" value="P:signal transduction"/>
    <property type="evidence" value="ECO:0007669"/>
    <property type="project" value="InterPro"/>
</dbReference>
<evidence type="ECO:0000256" key="1">
    <source>
        <dbReference type="ARBA" id="ARBA00022801"/>
    </source>
</evidence>
<keyword evidence="1" id="KW-0378">Hydrolase</keyword>
<dbReference type="Proteomes" id="UP000192920">
    <property type="component" value="Unassembled WGS sequence"/>
</dbReference>
<name>A0A1Y6B743_9NEIS</name>
<evidence type="ECO:0000259" key="3">
    <source>
        <dbReference type="PROSITE" id="PS50885"/>
    </source>
</evidence>
<feature type="transmembrane region" description="Helical" evidence="2">
    <location>
        <begin position="307"/>
        <end position="330"/>
    </location>
</feature>
<sequence length="674" mass="74416">MSLRWKSALALAALFAVLLVLALFAGNLAVHSIRQHYGAAFARDHALLQKQTLVTQLSRELALSQRLAGLEATRDWLRDEQDSAKRRAFFREAENFREAFADHSFSVIADRSLNYYFSDDKQAANAAEPRYRLKPNDAEDGWYFATRQNVRDYALNVNVDGKVRVTKVWFNVMIRDGDEVLGMAGTGLDLSRFLRDLVASHQRGVSNIIVNGQGVIQAHPDARLIQYASVSSLNSAKTVYRLIRTEEQPGLAGALAALKATPEGTQTASVTLQGQPRLLGISYIPQLDWYVISAVDLSTAAVLDERLLATLAAGGLVVLLALGLLVIFGLDRLVLNPLARLHRSVAQLSAGDYHIELRSRRDDELGDLTRAFNHMAGEIRVHTEKLEQRIEERTRDLAQANEQVLQAHRAMQDSIRYASLIQNAILPHGPLSELLGEQHFLLWKPRDVVGGDFFVCRTGPGRCLLGVVDCAGHGVPGAFMTMIAQTAFDVAVSELGLADPAALLERMDQVVRAMLRHETGARHLATSMDAGLCAVDLINNTLTFAGARLSLHWSDGAQVGEVAGERGGIADRKPTPFRNHVMTLRPEVSYYLTTDGFLDQSGGDKGFGFGRRRFAELLRHHAQLPVAEQHEAFQQCLAEYQGERAQRDDITVLGFRFGRQGEADQPASPGDYDR</sequence>
<dbReference type="Gene3D" id="3.60.40.10">
    <property type="entry name" value="PPM-type phosphatase domain"/>
    <property type="match status" value="1"/>
</dbReference>
<dbReference type="InterPro" id="IPR003660">
    <property type="entry name" value="HAMP_dom"/>
</dbReference>
<keyword evidence="2" id="KW-1133">Transmembrane helix</keyword>
<dbReference type="RefSeq" id="WP_085274592.1">
    <property type="nucleotide sequence ID" value="NZ_FXAG01000001.1"/>
</dbReference>
<dbReference type="InterPro" id="IPR036457">
    <property type="entry name" value="PPM-type-like_dom_sf"/>
</dbReference>
<dbReference type="STRING" id="1123014.SAMN02745746_00203"/>
<dbReference type="PANTHER" id="PTHR43156">
    <property type="entry name" value="STAGE II SPORULATION PROTEIN E-RELATED"/>
    <property type="match status" value="1"/>
</dbReference>
<proteinExistence type="predicted"/>
<dbReference type="GO" id="GO:0016020">
    <property type="term" value="C:membrane"/>
    <property type="evidence" value="ECO:0007669"/>
    <property type="project" value="InterPro"/>
</dbReference>
<dbReference type="Pfam" id="PF07228">
    <property type="entry name" value="SpoIIE"/>
    <property type="match status" value="1"/>
</dbReference>
<dbReference type="Gene3D" id="3.30.450.20">
    <property type="entry name" value="PAS domain"/>
    <property type="match status" value="1"/>
</dbReference>
<dbReference type="InterPro" id="IPR052016">
    <property type="entry name" value="Bact_Sigma-Reg"/>
</dbReference>
<evidence type="ECO:0000313" key="5">
    <source>
        <dbReference type="Proteomes" id="UP000192920"/>
    </source>
</evidence>
<dbReference type="Pfam" id="PF00672">
    <property type="entry name" value="HAMP"/>
    <property type="match status" value="1"/>
</dbReference>
<protein>
    <submittedName>
        <fullName evidence="4">Serine phosphatase RsbU, regulator of sigma subunit</fullName>
    </submittedName>
</protein>
<keyword evidence="2" id="KW-0812">Transmembrane</keyword>
<keyword evidence="2" id="KW-0472">Membrane</keyword>
<evidence type="ECO:0000256" key="2">
    <source>
        <dbReference type="SAM" id="Phobius"/>
    </source>
</evidence>
<accession>A0A1Y6B743</accession>
<dbReference type="AlphaFoldDB" id="A0A1Y6B743"/>
<evidence type="ECO:0000313" key="4">
    <source>
        <dbReference type="EMBL" id="SME93804.1"/>
    </source>
</evidence>
<dbReference type="SMART" id="SM00331">
    <property type="entry name" value="PP2C_SIG"/>
    <property type="match status" value="1"/>
</dbReference>
<dbReference type="NCBIfam" id="NF038263">
    <property type="entry name" value="prot_phos_SiaA"/>
    <property type="match status" value="1"/>
</dbReference>
<gene>
    <name evidence="4" type="ORF">SAMN02745746_00203</name>
</gene>